<keyword evidence="2 6" id="KW-0812">Transmembrane</keyword>
<feature type="transmembrane region" description="Helical" evidence="6">
    <location>
        <begin position="90"/>
        <end position="108"/>
    </location>
</feature>
<feature type="transmembrane region" description="Helical" evidence="6">
    <location>
        <begin position="28"/>
        <end position="51"/>
    </location>
</feature>
<keyword evidence="3 6" id="KW-1133">Transmembrane helix</keyword>
<comment type="subcellular location">
    <subcellularLocation>
        <location evidence="1">Cell membrane</location>
        <topology evidence="1">Multi-pass membrane protein</topology>
    </subcellularLocation>
</comment>
<feature type="transmembrane region" description="Helical" evidence="6">
    <location>
        <begin position="148"/>
        <end position="168"/>
    </location>
</feature>
<feature type="domain" description="Major facilitator superfamily (MFS) profile" evidence="7">
    <location>
        <begin position="25"/>
        <end position="411"/>
    </location>
</feature>
<sequence>MSDQQSAPEAPAAAPEPAPSRQRRTGFFVLYAGCLAIAGAYGLTLLLPAYVKSTGGNEADAGLVYWCGAIGAVGSLVMAGRLAQRIGPSIAAAIGSGCYAVATLAISLTAYQPVVLGAGVLLGTGWALFFTAAPIVISSWVEPEKRGFYFLVLAGFNALGMGITPVIGNRLVGSGVEYRTVFGLAAALSVASVVAFVILVRGNNRSEERRENGTATREGSVLGPIREVLTSPAWPFLLMVLLGACVFTAMNTYQTTFADSRGLDSAYFFISYTAGVIIPRFTVSKWISNGDPARTSAMLLAGMCAALIIFLFVGDNVAVYSISSALLGVTYGLVYPLIQAQAANKVSADLRHWALWYFSLAYFIGVYGFPLIGGWIIVAGSYQVLTVVLLVIAAAELLMAIWVLSGRVPAKQQAQQTQQQ</sequence>
<feature type="transmembrane region" description="Helical" evidence="6">
    <location>
        <begin position="354"/>
        <end position="378"/>
    </location>
</feature>
<keyword evidence="4 6" id="KW-0472">Membrane</keyword>
<evidence type="ECO:0000256" key="3">
    <source>
        <dbReference type="ARBA" id="ARBA00022989"/>
    </source>
</evidence>
<dbReference type="InterPro" id="IPR020846">
    <property type="entry name" value="MFS_dom"/>
</dbReference>
<feature type="transmembrane region" description="Helical" evidence="6">
    <location>
        <begin position="180"/>
        <end position="200"/>
    </location>
</feature>
<dbReference type="SUPFAM" id="SSF103473">
    <property type="entry name" value="MFS general substrate transporter"/>
    <property type="match status" value="1"/>
</dbReference>
<dbReference type="Gene3D" id="1.20.1250.20">
    <property type="entry name" value="MFS general substrate transporter like domains"/>
    <property type="match status" value="1"/>
</dbReference>
<accession>A0A4Q7KJ21</accession>
<name>A0A4Q7KJ21_9PSEU</name>
<dbReference type="InterPro" id="IPR052714">
    <property type="entry name" value="MFS_Exporter"/>
</dbReference>
<dbReference type="Proteomes" id="UP000294257">
    <property type="component" value="Unassembled WGS sequence"/>
</dbReference>
<dbReference type="EMBL" id="SGWQ01000009">
    <property type="protein sequence ID" value="RZS34225.1"/>
    <property type="molecule type" value="Genomic_DNA"/>
</dbReference>
<evidence type="ECO:0000256" key="6">
    <source>
        <dbReference type="SAM" id="Phobius"/>
    </source>
</evidence>
<gene>
    <name evidence="8" type="ORF">EV193_10912</name>
</gene>
<feature type="region of interest" description="Disordered" evidence="5">
    <location>
        <begin position="1"/>
        <end position="20"/>
    </location>
</feature>
<feature type="transmembrane region" description="Helical" evidence="6">
    <location>
        <begin position="114"/>
        <end position="136"/>
    </location>
</feature>
<evidence type="ECO:0000256" key="4">
    <source>
        <dbReference type="ARBA" id="ARBA00023136"/>
    </source>
</evidence>
<keyword evidence="9" id="KW-1185">Reference proteome</keyword>
<reference evidence="8 9" key="1">
    <citation type="submission" date="2019-02" db="EMBL/GenBank/DDBJ databases">
        <title>Genomic Encyclopedia of Type Strains, Phase IV (KMG-IV): sequencing the most valuable type-strain genomes for metagenomic binning, comparative biology and taxonomic classification.</title>
        <authorList>
            <person name="Goeker M."/>
        </authorList>
    </citation>
    <scope>NUCLEOTIDE SEQUENCE [LARGE SCALE GENOMIC DNA]</scope>
    <source>
        <strain evidence="8 9">DSM 101727</strain>
    </source>
</reference>
<evidence type="ECO:0000313" key="8">
    <source>
        <dbReference type="EMBL" id="RZS34225.1"/>
    </source>
</evidence>
<dbReference type="RefSeq" id="WP_130346525.1">
    <property type="nucleotide sequence ID" value="NZ_SGWQ01000009.1"/>
</dbReference>
<feature type="transmembrane region" description="Helical" evidence="6">
    <location>
        <begin position="233"/>
        <end position="253"/>
    </location>
</feature>
<organism evidence="8 9">
    <name type="scientific">Herbihabitans rhizosphaerae</name>
    <dbReference type="NCBI Taxonomy" id="1872711"/>
    <lineage>
        <taxon>Bacteria</taxon>
        <taxon>Bacillati</taxon>
        <taxon>Actinomycetota</taxon>
        <taxon>Actinomycetes</taxon>
        <taxon>Pseudonocardiales</taxon>
        <taxon>Pseudonocardiaceae</taxon>
        <taxon>Herbihabitans</taxon>
    </lineage>
</organism>
<evidence type="ECO:0000256" key="1">
    <source>
        <dbReference type="ARBA" id="ARBA00004651"/>
    </source>
</evidence>
<dbReference type="InterPro" id="IPR011701">
    <property type="entry name" value="MFS"/>
</dbReference>
<proteinExistence type="predicted"/>
<feature type="transmembrane region" description="Helical" evidence="6">
    <location>
        <begin position="319"/>
        <end position="338"/>
    </location>
</feature>
<feature type="transmembrane region" description="Helical" evidence="6">
    <location>
        <begin position="63"/>
        <end position="83"/>
    </location>
</feature>
<evidence type="ECO:0000256" key="5">
    <source>
        <dbReference type="SAM" id="MobiDB-lite"/>
    </source>
</evidence>
<feature type="transmembrane region" description="Helical" evidence="6">
    <location>
        <begin position="295"/>
        <end position="313"/>
    </location>
</feature>
<protein>
    <submittedName>
        <fullName evidence="8">Fucose permease</fullName>
    </submittedName>
</protein>
<dbReference type="PANTHER" id="PTHR23531">
    <property type="entry name" value="QUINOLENE RESISTANCE PROTEIN NORA"/>
    <property type="match status" value="1"/>
</dbReference>
<feature type="transmembrane region" description="Helical" evidence="6">
    <location>
        <begin position="265"/>
        <end position="283"/>
    </location>
</feature>
<dbReference type="InterPro" id="IPR036259">
    <property type="entry name" value="MFS_trans_sf"/>
</dbReference>
<dbReference type="PANTHER" id="PTHR23531:SF1">
    <property type="entry name" value="QUINOLENE RESISTANCE PROTEIN NORA"/>
    <property type="match status" value="1"/>
</dbReference>
<dbReference type="PROSITE" id="PS50850">
    <property type="entry name" value="MFS"/>
    <property type="match status" value="1"/>
</dbReference>
<comment type="caution">
    <text evidence="8">The sequence shown here is derived from an EMBL/GenBank/DDBJ whole genome shotgun (WGS) entry which is preliminary data.</text>
</comment>
<dbReference type="GO" id="GO:0005886">
    <property type="term" value="C:plasma membrane"/>
    <property type="evidence" value="ECO:0007669"/>
    <property type="project" value="UniProtKB-SubCell"/>
</dbReference>
<feature type="transmembrane region" description="Helical" evidence="6">
    <location>
        <begin position="384"/>
        <end position="404"/>
    </location>
</feature>
<evidence type="ECO:0000313" key="9">
    <source>
        <dbReference type="Proteomes" id="UP000294257"/>
    </source>
</evidence>
<evidence type="ECO:0000256" key="2">
    <source>
        <dbReference type="ARBA" id="ARBA00022692"/>
    </source>
</evidence>
<dbReference type="AlphaFoldDB" id="A0A4Q7KJ21"/>
<dbReference type="GO" id="GO:0022857">
    <property type="term" value="F:transmembrane transporter activity"/>
    <property type="evidence" value="ECO:0007669"/>
    <property type="project" value="InterPro"/>
</dbReference>
<dbReference type="Pfam" id="PF07690">
    <property type="entry name" value="MFS_1"/>
    <property type="match status" value="1"/>
</dbReference>
<dbReference type="OrthoDB" id="3217847at2"/>
<evidence type="ECO:0000259" key="7">
    <source>
        <dbReference type="PROSITE" id="PS50850"/>
    </source>
</evidence>